<sequence length="653" mass="71813">MKKTILLFLATSFALAGCAGANDESKASTDSTTVVEGGTYNYIYSTDIATLDYLFSSRQTNSVHYTNFVDGLLENDSLGNLIPALAEDWEVSEDGLTYTYKLREGAKWVTNSGTEYAEVTAHDFVTGLKHAADINSETLYIVADSVKGLADYASGKTTDFSTVGVKAIDDYTVEYTLNTPESYWNSKTTYGILYPVNEEFLNSQGENFGSVSPDSILYNGAFILTNNTAKSVIEYEKNEMYWDSENVHLDDVKYTYNDGSDPDGLFTSFQEGNLSLARVYPNSAGYAEVQETYPDGVTFSQTNGTTYNMSFNLNRESYNATSKTTDKEKSSTKAAILNRDFRLAIQFAFDRASYNAQSVGEETSSEALRNTLVPPTFVAIDGKDYGDTVEAELQALDAETWADIDLADGHDEYFDKDKAAEHLEKAKEALAAENVSFPIHLDIPIMETSEISVNSAKSLKNSIENTLGTDNVVVDIQLLNDDAYLAATYQATTGIASDFDISTASGWGPDYQDPSTYLNIYNSRTGDMLTTLGLDGSELVEGEDVTASAKEAVNLDEYDALLDEASKVLDENERYAAYAKAEAWLLNNALQVPIYAGGGLPRVTTVVPFSAPYSWSGIAADKLKYVQLQEDIVTTDQYQEALDKWNDERNQEK</sequence>
<dbReference type="Pfam" id="PF00496">
    <property type="entry name" value="SBP_bac_5"/>
    <property type="match status" value="1"/>
</dbReference>
<dbReference type="Gene3D" id="3.90.76.10">
    <property type="entry name" value="Dipeptide-binding Protein, Domain 1"/>
    <property type="match status" value="1"/>
</dbReference>
<evidence type="ECO:0000256" key="2">
    <source>
        <dbReference type="ARBA" id="ARBA00005695"/>
    </source>
</evidence>
<dbReference type="InterPro" id="IPR030678">
    <property type="entry name" value="Peptide/Ni-bd"/>
</dbReference>
<dbReference type="InterPro" id="IPR039424">
    <property type="entry name" value="SBP_5"/>
</dbReference>
<evidence type="ECO:0000259" key="6">
    <source>
        <dbReference type="Pfam" id="PF00496"/>
    </source>
</evidence>
<dbReference type="EMBL" id="FNJW01000008">
    <property type="protein sequence ID" value="SDQ44621.1"/>
    <property type="molecule type" value="Genomic_DNA"/>
</dbReference>
<feature type="signal peptide" evidence="5">
    <location>
        <begin position="1"/>
        <end position="21"/>
    </location>
</feature>
<evidence type="ECO:0000256" key="1">
    <source>
        <dbReference type="ARBA" id="ARBA00004193"/>
    </source>
</evidence>
<feature type="domain" description="Solute-binding protein family 5" evidence="6">
    <location>
        <begin position="81"/>
        <end position="526"/>
    </location>
</feature>
<dbReference type="GO" id="GO:0043190">
    <property type="term" value="C:ATP-binding cassette (ABC) transporter complex"/>
    <property type="evidence" value="ECO:0007669"/>
    <property type="project" value="InterPro"/>
</dbReference>
<dbReference type="GO" id="GO:1904680">
    <property type="term" value="F:peptide transmembrane transporter activity"/>
    <property type="evidence" value="ECO:0007669"/>
    <property type="project" value="TreeGrafter"/>
</dbReference>
<keyword evidence="8" id="KW-1185">Reference proteome</keyword>
<dbReference type="Gene3D" id="3.40.190.10">
    <property type="entry name" value="Periplasmic binding protein-like II"/>
    <property type="match status" value="1"/>
</dbReference>
<keyword evidence="3" id="KW-0813">Transport</keyword>
<proteinExistence type="inferred from homology"/>
<protein>
    <submittedName>
        <fullName evidence="7">Oligopeptide transport system substrate-binding protein</fullName>
    </submittedName>
</protein>
<dbReference type="PANTHER" id="PTHR30290:SF10">
    <property type="entry name" value="PERIPLASMIC OLIGOPEPTIDE-BINDING PROTEIN-RELATED"/>
    <property type="match status" value="1"/>
</dbReference>
<organism evidence="7 8">
    <name type="scientific">Carnobacterium viridans</name>
    <dbReference type="NCBI Taxonomy" id="174587"/>
    <lineage>
        <taxon>Bacteria</taxon>
        <taxon>Bacillati</taxon>
        <taxon>Bacillota</taxon>
        <taxon>Bacilli</taxon>
        <taxon>Lactobacillales</taxon>
        <taxon>Carnobacteriaceae</taxon>
        <taxon>Carnobacterium</taxon>
    </lineage>
</organism>
<dbReference type="CDD" id="cd08504">
    <property type="entry name" value="PBP2_OppA"/>
    <property type="match status" value="1"/>
</dbReference>
<dbReference type="InterPro" id="IPR023765">
    <property type="entry name" value="SBP_5_CS"/>
</dbReference>
<dbReference type="Proteomes" id="UP000199481">
    <property type="component" value="Unassembled WGS sequence"/>
</dbReference>
<dbReference type="SUPFAM" id="SSF53850">
    <property type="entry name" value="Periplasmic binding protein-like II"/>
    <property type="match status" value="1"/>
</dbReference>
<name>A0A1H1AYK3_9LACT</name>
<dbReference type="GO" id="GO:0015833">
    <property type="term" value="P:peptide transport"/>
    <property type="evidence" value="ECO:0007669"/>
    <property type="project" value="TreeGrafter"/>
</dbReference>
<dbReference type="Gene3D" id="3.10.105.10">
    <property type="entry name" value="Dipeptide-binding Protein, Domain 3"/>
    <property type="match status" value="1"/>
</dbReference>
<dbReference type="AlphaFoldDB" id="A0A1H1AYK3"/>
<keyword evidence="4 5" id="KW-0732">Signal</keyword>
<dbReference type="PROSITE" id="PS01040">
    <property type="entry name" value="SBP_BACTERIAL_5"/>
    <property type="match status" value="1"/>
</dbReference>
<comment type="subcellular location">
    <subcellularLocation>
        <location evidence="1">Cell membrane</location>
        <topology evidence="1">Lipid-anchor</topology>
    </subcellularLocation>
</comment>
<evidence type="ECO:0000313" key="7">
    <source>
        <dbReference type="EMBL" id="SDQ44621.1"/>
    </source>
</evidence>
<dbReference type="InterPro" id="IPR000914">
    <property type="entry name" value="SBP_5_dom"/>
</dbReference>
<evidence type="ECO:0000256" key="5">
    <source>
        <dbReference type="SAM" id="SignalP"/>
    </source>
</evidence>
<dbReference type="GO" id="GO:0042597">
    <property type="term" value="C:periplasmic space"/>
    <property type="evidence" value="ECO:0007669"/>
    <property type="project" value="UniProtKB-ARBA"/>
</dbReference>
<evidence type="ECO:0000256" key="3">
    <source>
        <dbReference type="ARBA" id="ARBA00022448"/>
    </source>
</evidence>
<accession>A0A1H1AYK3</accession>
<reference evidence="8" key="1">
    <citation type="submission" date="2016-10" db="EMBL/GenBank/DDBJ databases">
        <authorList>
            <person name="Varghese N."/>
            <person name="Submissions S."/>
        </authorList>
    </citation>
    <scope>NUCLEOTIDE SEQUENCE [LARGE SCALE GENOMIC DNA]</scope>
    <source>
        <strain evidence="8">MPL-11</strain>
    </source>
</reference>
<dbReference type="PANTHER" id="PTHR30290">
    <property type="entry name" value="PERIPLASMIC BINDING COMPONENT OF ABC TRANSPORTER"/>
    <property type="match status" value="1"/>
</dbReference>
<evidence type="ECO:0000313" key="8">
    <source>
        <dbReference type="Proteomes" id="UP000199481"/>
    </source>
</evidence>
<dbReference type="PROSITE" id="PS51257">
    <property type="entry name" value="PROKAR_LIPOPROTEIN"/>
    <property type="match status" value="1"/>
</dbReference>
<dbReference type="PIRSF" id="PIRSF002741">
    <property type="entry name" value="MppA"/>
    <property type="match status" value="1"/>
</dbReference>
<feature type="chain" id="PRO_5011467355" evidence="5">
    <location>
        <begin position="22"/>
        <end position="653"/>
    </location>
</feature>
<evidence type="ECO:0000256" key="4">
    <source>
        <dbReference type="ARBA" id="ARBA00022729"/>
    </source>
</evidence>
<gene>
    <name evidence="7" type="ORF">SAMN04487752_2309</name>
</gene>
<comment type="similarity">
    <text evidence="2">Belongs to the bacterial solute-binding protein 5 family.</text>
</comment>